<dbReference type="EMBL" id="JBHLYR010000003">
    <property type="protein sequence ID" value="MFB9990434.1"/>
    <property type="molecule type" value="Genomic_DNA"/>
</dbReference>
<feature type="DNA-binding region" description="H-T-H motif" evidence="5">
    <location>
        <begin position="18"/>
        <end position="37"/>
    </location>
</feature>
<reference evidence="7 8" key="1">
    <citation type="submission" date="2024-09" db="EMBL/GenBank/DDBJ databases">
        <authorList>
            <person name="Sun Q."/>
            <person name="Mori K."/>
        </authorList>
    </citation>
    <scope>NUCLEOTIDE SEQUENCE [LARGE SCALE GENOMIC DNA]</scope>
    <source>
        <strain evidence="7 8">JCM 13503</strain>
    </source>
</reference>
<dbReference type="SUPFAM" id="SSF46689">
    <property type="entry name" value="Homeodomain-like"/>
    <property type="match status" value="1"/>
</dbReference>
<keyword evidence="1" id="KW-0678">Repressor</keyword>
<organism evidence="7 8">
    <name type="scientific">Deinococcus oregonensis</name>
    <dbReference type="NCBI Taxonomy" id="1805970"/>
    <lineage>
        <taxon>Bacteria</taxon>
        <taxon>Thermotogati</taxon>
        <taxon>Deinococcota</taxon>
        <taxon>Deinococci</taxon>
        <taxon>Deinococcales</taxon>
        <taxon>Deinococcaceae</taxon>
        <taxon>Deinococcus</taxon>
    </lineage>
</organism>
<keyword evidence="2" id="KW-0805">Transcription regulation</keyword>
<dbReference type="InterPro" id="IPR003012">
    <property type="entry name" value="Tet_transcr_reg_TetR"/>
</dbReference>
<dbReference type="Pfam" id="PF00440">
    <property type="entry name" value="TetR_N"/>
    <property type="match status" value="1"/>
</dbReference>
<gene>
    <name evidence="7" type="ORF">ACFFLM_00295</name>
</gene>
<dbReference type="Gene3D" id="1.10.357.10">
    <property type="entry name" value="Tetracycline Repressor, domain 2"/>
    <property type="match status" value="1"/>
</dbReference>
<dbReference type="SUPFAM" id="SSF48498">
    <property type="entry name" value="Tetracyclin repressor-like, C-terminal domain"/>
    <property type="match status" value="1"/>
</dbReference>
<protein>
    <submittedName>
        <fullName evidence="7">TetR/AcrR family transcriptional regulator</fullName>
    </submittedName>
</protein>
<dbReference type="PROSITE" id="PS50977">
    <property type="entry name" value="HTH_TETR_2"/>
    <property type="match status" value="1"/>
</dbReference>
<dbReference type="Gene3D" id="1.10.10.60">
    <property type="entry name" value="Homeodomain-like"/>
    <property type="match status" value="1"/>
</dbReference>
<feature type="domain" description="HTH tetR-type" evidence="6">
    <location>
        <begin position="1"/>
        <end position="55"/>
    </location>
</feature>
<evidence type="ECO:0000256" key="4">
    <source>
        <dbReference type="ARBA" id="ARBA00023163"/>
    </source>
</evidence>
<dbReference type="PRINTS" id="PR00400">
    <property type="entry name" value="TETREPRESSOR"/>
</dbReference>
<proteinExistence type="predicted"/>
<evidence type="ECO:0000313" key="8">
    <source>
        <dbReference type="Proteomes" id="UP001589733"/>
    </source>
</evidence>
<evidence type="ECO:0000256" key="1">
    <source>
        <dbReference type="ARBA" id="ARBA00022491"/>
    </source>
</evidence>
<evidence type="ECO:0000259" key="6">
    <source>
        <dbReference type="PROSITE" id="PS50977"/>
    </source>
</evidence>
<evidence type="ECO:0000313" key="7">
    <source>
        <dbReference type="EMBL" id="MFB9990434.1"/>
    </source>
</evidence>
<evidence type="ECO:0000256" key="2">
    <source>
        <dbReference type="ARBA" id="ARBA00023015"/>
    </source>
</evidence>
<keyword evidence="3 5" id="KW-0238">DNA-binding</keyword>
<dbReference type="RefSeq" id="WP_380004342.1">
    <property type="nucleotide sequence ID" value="NZ_JBHLYR010000003.1"/>
</dbReference>
<evidence type="ECO:0000256" key="5">
    <source>
        <dbReference type="PROSITE-ProRule" id="PRU00335"/>
    </source>
</evidence>
<keyword evidence="4" id="KW-0804">Transcription</keyword>
<dbReference type="InterPro" id="IPR001647">
    <property type="entry name" value="HTH_TetR"/>
</dbReference>
<name>A0ABV6ASF8_9DEIO</name>
<accession>A0ABV6ASF8</accession>
<dbReference type="Proteomes" id="UP001589733">
    <property type="component" value="Unassembled WGS sequence"/>
</dbReference>
<dbReference type="Pfam" id="PF02909">
    <property type="entry name" value="TetR_C_1"/>
    <property type="match status" value="1"/>
</dbReference>
<evidence type="ECO:0000256" key="3">
    <source>
        <dbReference type="ARBA" id="ARBA00023125"/>
    </source>
</evidence>
<dbReference type="InterPro" id="IPR009057">
    <property type="entry name" value="Homeodomain-like_sf"/>
</dbReference>
<keyword evidence="8" id="KW-1185">Reference proteome</keyword>
<dbReference type="InterPro" id="IPR036271">
    <property type="entry name" value="Tet_transcr_reg_TetR-rel_C_sf"/>
</dbReference>
<dbReference type="InterPro" id="IPR004111">
    <property type="entry name" value="Repressor_TetR_C"/>
</dbReference>
<sequence length="214" mass="23524">MLQAAIVLADQEGIQALTMRKLADALGIKAMSLYHYVANKVELLDGLIDLVFAEIDLPSFEDGWKTALRARSVSVHRALMRHPWAIGLMESRTVPGPSTLRHHDAVLRCLRAGGLSLPATAHAYSVLDSYIYGFALQQINLPFNTSGQAAPVADAMLAQMPAGEYPFLVEMAVNHVLQPGYAYANEYEIGLDLILDGIERFRDGGRPLVLPERR</sequence>
<comment type="caution">
    <text evidence="7">The sequence shown here is derived from an EMBL/GenBank/DDBJ whole genome shotgun (WGS) entry which is preliminary data.</text>
</comment>